<sequence length="97" mass="10670">MRNKRVCPQVKSDSPSDPFASLLSLFASTPRKPPCASASQTRPRRARDRFLSGGVGAAPQVSMPCRKSTSRDQAGPSRLLRVKSTRPRTVRKARDHP</sequence>
<keyword evidence="3" id="KW-1185">Reference proteome</keyword>
<reference evidence="2" key="1">
    <citation type="submission" date="2021-11" db="EMBL/GenBank/DDBJ databases">
        <authorList>
            <consortium name="Genoscope - CEA"/>
            <person name="William W."/>
        </authorList>
    </citation>
    <scope>NUCLEOTIDE SEQUENCE</scope>
</reference>
<evidence type="ECO:0000256" key="1">
    <source>
        <dbReference type="SAM" id="MobiDB-lite"/>
    </source>
</evidence>
<protein>
    <submittedName>
        <fullName evidence="2">Uncharacterized protein</fullName>
    </submittedName>
</protein>
<dbReference type="Proteomes" id="UP000789595">
    <property type="component" value="Unassembled WGS sequence"/>
</dbReference>
<feature type="region of interest" description="Disordered" evidence="1">
    <location>
        <begin position="29"/>
        <end position="97"/>
    </location>
</feature>
<name>A0A8J2SBC4_9STRA</name>
<organism evidence="2 3">
    <name type="scientific">Pelagomonas calceolata</name>
    <dbReference type="NCBI Taxonomy" id="35677"/>
    <lineage>
        <taxon>Eukaryota</taxon>
        <taxon>Sar</taxon>
        <taxon>Stramenopiles</taxon>
        <taxon>Ochrophyta</taxon>
        <taxon>Pelagophyceae</taxon>
        <taxon>Pelagomonadales</taxon>
        <taxon>Pelagomonadaceae</taxon>
        <taxon>Pelagomonas</taxon>
    </lineage>
</organism>
<gene>
    <name evidence="2" type="ORF">PECAL_2P01550</name>
</gene>
<feature type="compositionally biased region" description="Basic residues" evidence="1">
    <location>
        <begin position="80"/>
        <end position="97"/>
    </location>
</feature>
<evidence type="ECO:0000313" key="3">
    <source>
        <dbReference type="Proteomes" id="UP000789595"/>
    </source>
</evidence>
<dbReference type="AlphaFoldDB" id="A0A8J2SBC4"/>
<accession>A0A8J2SBC4</accession>
<comment type="caution">
    <text evidence="2">The sequence shown here is derived from an EMBL/GenBank/DDBJ whole genome shotgun (WGS) entry which is preliminary data.</text>
</comment>
<evidence type="ECO:0000313" key="2">
    <source>
        <dbReference type="EMBL" id="CAH0367146.1"/>
    </source>
</evidence>
<proteinExistence type="predicted"/>
<dbReference type="EMBL" id="CAKKNE010000002">
    <property type="protein sequence ID" value="CAH0367146.1"/>
    <property type="molecule type" value="Genomic_DNA"/>
</dbReference>